<evidence type="ECO:0000256" key="1">
    <source>
        <dbReference type="SAM" id="Coils"/>
    </source>
</evidence>
<dbReference type="Gene3D" id="1.20.1280.50">
    <property type="match status" value="1"/>
</dbReference>
<dbReference type="Pfam" id="PF00646">
    <property type="entry name" value="F-box"/>
    <property type="match status" value="1"/>
</dbReference>
<dbReference type="InterPro" id="IPR001810">
    <property type="entry name" value="F-box_dom"/>
</dbReference>
<feature type="region of interest" description="Disordered" evidence="2">
    <location>
        <begin position="416"/>
        <end position="483"/>
    </location>
</feature>
<gene>
    <name evidence="4" type="ORF">BINO364_LOCUS10798</name>
</gene>
<dbReference type="EMBL" id="OV170225">
    <property type="protein sequence ID" value="CAH0725186.1"/>
    <property type="molecule type" value="Genomic_DNA"/>
</dbReference>
<dbReference type="PANTHER" id="PTHR13252">
    <property type="entry name" value="F-BOX ONLY PROTEIN 28"/>
    <property type="match status" value="1"/>
</dbReference>
<feature type="compositionally biased region" description="Low complexity" evidence="2">
    <location>
        <begin position="459"/>
        <end position="469"/>
    </location>
</feature>
<dbReference type="Proteomes" id="UP000838878">
    <property type="component" value="Chromosome 5"/>
</dbReference>
<dbReference type="AlphaFoldDB" id="A0A8J9YEW8"/>
<dbReference type="PROSITE" id="PS50181">
    <property type="entry name" value="FBOX"/>
    <property type="match status" value="1"/>
</dbReference>
<accession>A0A8J9YEW8</accession>
<dbReference type="CDD" id="cd22100">
    <property type="entry name" value="F-box_FBXO28"/>
    <property type="match status" value="1"/>
</dbReference>
<feature type="region of interest" description="Disordered" evidence="2">
    <location>
        <begin position="1"/>
        <end position="25"/>
    </location>
</feature>
<dbReference type="InterPro" id="IPR039719">
    <property type="entry name" value="FBXO28"/>
</dbReference>
<dbReference type="SUPFAM" id="SSF81383">
    <property type="entry name" value="F-box domain"/>
    <property type="match status" value="1"/>
</dbReference>
<protein>
    <recommendedName>
        <fullName evidence="3">F-box domain-containing protein</fullName>
    </recommendedName>
</protein>
<dbReference type="SUPFAM" id="SSF57997">
    <property type="entry name" value="Tropomyosin"/>
    <property type="match status" value="1"/>
</dbReference>
<dbReference type="OrthoDB" id="8180181at2759"/>
<keyword evidence="5" id="KW-1185">Reference proteome</keyword>
<dbReference type="SMART" id="SM00256">
    <property type="entry name" value="FBOX"/>
    <property type="match status" value="1"/>
</dbReference>
<feature type="compositionally biased region" description="Pro residues" evidence="2">
    <location>
        <begin position="443"/>
        <end position="452"/>
    </location>
</feature>
<feature type="non-terminal residue" evidence="4">
    <location>
        <position position="483"/>
    </location>
</feature>
<feature type="domain" description="F-box" evidence="3">
    <location>
        <begin position="63"/>
        <end position="111"/>
    </location>
</feature>
<evidence type="ECO:0000313" key="4">
    <source>
        <dbReference type="EMBL" id="CAH0725186.1"/>
    </source>
</evidence>
<organism evidence="4 5">
    <name type="scientific">Brenthis ino</name>
    <name type="common">lesser marbled fritillary</name>
    <dbReference type="NCBI Taxonomy" id="405034"/>
    <lineage>
        <taxon>Eukaryota</taxon>
        <taxon>Metazoa</taxon>
        <taxon>Ecdysozoa</taxon>
        <taxon>Arthropoda</taxon>
        <taxon>Hexapoda</taxon>
        <taxon>Insecta</taxon>
        <taxon>Pterygota</taxon>
        <taxon>Neoptera</taxon>
        <taxon>Endopterygota</taxon>
        <taxon>Lepidoptera</taxon>
        <taxon>Glossata</taxon>
        <taxon>Ditrysia</taxon>
        <taxon>Papilionoidea</taxon>
        <taxon>Nymphalidae</taxon>
        <taxon>Heliconiinae</taxon>
        <taxon>Argynnini</taxon>
        <taxon>Brenthis</taxon>
    </lineage>
</organism>
<feature type="compositionally biased region" description="Basic residues" evidence="2">
    <location>
        <begin position="472"/>
        <end position="483"/>
    </location>
</feature>
<keyword evidence="1" id="KW-0175">Coiled coil</keyword>
<feature type="compositionally biased region" description="Low complexity" evidence="2">
    <location>
        <begin position="257"/>
        <end position="270"/>
    </location>
</feature>
<proteinExistence type="predicted"/>
<evidence type="ECO:0000259" key="3">
    <source>
        <dbReference type="PROSITE" id="PS50181"/>
    </source>
</evidence>
<dbReference type="PANTHER" id="PTHR13252:SF1">
    <property type="entry name" value="DAMPENED, ISOFORM A"/>
    <property type="match status" value="1"/>
</dbReference>
<reference evidence="4" key="1">
    <citation type="submission" date="2021-12" db="EMBL/GenBank/DDBJ databases">
        <authorList>
            <person name="Martin H S."/>
        </authorList>
    </citation>
    <scope>NUCLEOTIDE SEQUENCE</scope>
</reference>
<name>A0A8J9YEW8_9NEOP</name>
<dbReference type="GO" id="GO:0005634">
    <property type="term" value="C:nucleus"/>
    <property type="evidence" value="ECO:0007669"/>
    <property type="project" value="TreeGrafter"/>
</dbReference>
<evidence type="ECO:0000313" key="5">
    <source>
        <dbReference type="Proteomes" id="UP000838878"/>
    </source>
</evidence>
<dbReference type="InterPro" id="IPR036047">
    <property type="entry name" value="F-box-like_dom_sf"/>
</dbReference>
<feature type="region of interest" description="Disordered" evidence="2">
    <location>
        <begin position="254"/>
        <end position="273"/>
    </location>
</feature>
<sequence length="483" mass="53897">MVSTRQMSSIGGGNGSSDGAGPSHAEPVTVARVTRHSSALLPGGFSPHNSSKNATVSAPKIYTTNLLDLPIEVLEKIFRYLGFKSVSHLRMVNRQFNTVCSSILNSTFQRLQNQMLHRFQAIKAKMPRRESARRSHPLACESDIIETLHMRLSLLQMTFGKHIERKHCCFFPGEILDEVYSILSYLKTTTKLARPYKVTDELFDLTTMAMEYFKEHIEPNLPEITYFGTDFFDITTAFSPGESSKSYICLDSPPPSGFESSSQQAGGASTSERRVSSLNMYMEESLPPSPPPPQSNMVLRKRIHRIKQGMKKYNDQLSALRSDLRSCKRKTALQQKQIAEQQKQIAEQQKQTLEYANRLDDYDKKNEETSRKFQTLLQELNKCKTELQYWRSRSPAVPPLCAECGASLRLSPALAQWAADSSADASEETPGGSKDAAPLETPVEPPAAPSPPARRRSADAAPAAAAAGTPDRKKRRLTRPRKL</sequence>
<dbReference type="GO" id="GO:0003713">
    <property type="term" value="F:transcription coactivator activity"/>
    <property type="evidence" value="ECO:0007669"/>
    <property type="project" value="TreeGrafter"/>
</dbReference>
<evidence type="ECO:0000256" key="2">
    <source>
        <dbReference type="SAM" id="MobiDB-lite"/>
    </source>
</evidence>
<dbReference type="Gene3D" id="1.10.287.1490">
    <property type="match status" value="1"/>
</dbReference>
<feature type="coiled-coil region" evidence="1">
    <location>
        <begin position="310"/>
        <end position="386"/>
    </location>
</feature>